<keyword evidence="1 4" id="KW-0808">Transferase</keyword>
<dbReference type="Proteomes" id="UP000250369">
    <property type="component" value="Unassembled WGS sequence"/>
</dbReference>
<dbReference type="GO" id="GO:0005524">
    <property type="term" value="F:ATP binding"/>
    <property type="evidence" value="ECO:0007669"/>
    <property type="project" value="UniProtKB-UniRule"/>
</dbReference>
<feature type="binding site" evidence="1">
    <location>
        <position position="56"/>
    </location>
    <ligand>
        <name>substrate</name>
    </ligand>
</feature>
<dbReference type="RefSeq" id="WP_113032155.1">
    <property type="nucleotide sequence ID" value="NZ_QMFB01000009.1"/>
</dbReference>
<dbReference type="Pfam" id="PF00586">
    <property type="entry name" value="AIRS"/>
    <property type="match status" value="1"/>
</dbReference>
<dbReference type="PANTHER" id="PTHR30270">
    <property type="entry name" value="THIAMINE-MONOPHOSPHATE KINASE"/>
    <property type="match status" value="1"/>
</dbReference>
<accession>A0A329ML08</accession>
<evidence type="ECO:0000259" key="2">
    <source>
        <dbReference type="Pfam" id="PF00586"/>
    </source>
</evidence>
<dbReference type="Gene3D" id="3.90.650.10">
    <property type="entry name" value="PurM-like C-terminal domain"/>
    <property type="match status" value="1"/>
</dbReference>
<keyword evidence="1 4" id="KW-0418">Kinase</keyword>
<evidence type="ECO:0000313" key="4">
    <source>
        <dbReference type="EMBL" id="RAV20258.1"/>
    </source>
</evidence>
<keyword evidence="1" id="KW-0547">Nucleotide-binding</keyword>
<keyword evidence="1" id="KW-0067">ATP-binding</keyword>
<comment type="similarity">
    <text evidence="1">Belongs to the thiamine-monophosphate kinase family.</text>
</comment>
<dbReference type="EMBL" id="QMFB01000009">
    <property type="protein sequence ID" value="RAV20258.1"/>
    <property type="molecule type" value="Genomic_DNA"/>
</dbReference>
<dbReference type="PIRSF" id="PIRSF005303">
    <property type="entry name" value="Thiam_monoph_kin"/>
    <property type="match status" value="1"/>
</dbReference>
<comment type="caution">
    <text evidence="1">Lacks conserved residue(s) required for the propagation of feature annotation.</text>
</comment>
<dbReference type="GO" id="GO:0009229">
    <property type="term" value="P:thiamine diphosphate biosynthetic process"/>
    <property type="evidence" value="ECO:0007669"/>
    <property type="project" value="UniProtKB-UniRule"/>
</dbReference>
<keyword evidence="1" id="KW-0460">Magnesium</keyword>
<dbReference type="AlphaFoldDB" id="A0A329ML08"/>
<dbReference type="OrthoDB" id="9802811at2"/>
<feature type="binding site" evidence="1">
    <location>
        <position position="228"/>
    </location>
    <ligand>
        <name>Mg(2+)</name>
        <dbReference type="ChEBI" id="CHEBI:18420"/>
        <label>5</label>
    </ligand>
</feature>
<dbReference type="HAMAP" id="MF_02128">
    <property type="entry name" value="TMP_kinase"/>
    <property type="match status" value="1"/>
</dbReference>
<sequence length="339" mass="35835">MDEFGLIRSLTHGRQSRELLSKNGVVVGIGDDSAVTAPSPGQHTVMSCDTMVQDVHFKTITMNSADVGFKAMAAAVSDIAAMGAAPRHALVSISIPKRLPVTAVNELYEGLYACADAFGVAVIGGDTTSSPESLVISVTAVGEAEPGRALMRSAARPGDIVFVTGWPGCSAAGLDYLLGRAVASDPDETFAQPLETLVRAHRRPLPRVEAGRILLLSGRCHALNDVSDGVASEAWEIAEASACGIWLDEASLPVHPDMTAYAAETRRNPLDWLLFGGEDYELIGTMPRMYAEQVGGAVQATGLPFTVIGEVTDSFAGVRMRSSDGRTETLDKKGYNHFA</sequence>
<feature type="binding site" evidence="1">
    <location>
        <position position="78"/>
    </location>
    <ligand>
        <name>Mg(2+)</name>
        <dbReference type="ChEBI" id="CHEBI:18420"/>
        <label>4</label>
    </ligand>
</feature>
<proteinExistence type="inferred from homology"/>
<feature type="binding site" evidence="1">
    <location>
        <position position="278"/>
    </location>
    <ligand>
        <name>substrate</name>
    </ligand>
</feature>
<feature type="binding site" evidence="1">
    <location>
        <position position="49"/>
    </location>
    <ligand>
        <name>Mg(2+)</name>
        <dbReference type="ChEBI" id="CHEBI:18420"/>
        <label>2</label>
    </ligand>
</feature>
<feature type="binding site" evidence="1">
    <location>
        <position position="78"/>
    </location>
    <ligand>
        <name>Mg(2+)</name>
        <dbReference type="ChEBI" id="CHEBI:18420"/>
        <label>3</label>
    </ligand>
</feature>
<feature type="binding site" evidence="1">
    <location>
        <position position="152"/>
    </location>
    <ligand>
        <name>ATP</name>
        <dbReference type="ChEBI" id="CHEBI:30616"/>
    </ligand>
</feature>
<comment type="catalytic activity">
    <reaction evidence="1">
        <text>thiamine phosphate + ATP = thiamine diphosphate + ADP</text>
        <dbReference type="Rhea" id="RHEA:15913"/>
        <dbReference type="ChEBI" id="CHEBI:30616"/>
        <dbReference type="ChEBI" id="CHEBI:37575"/>
        <dbReference type="ChEBI" id="CHEBI:58937"/>
        <dbReference type="ChEBI" id="CHEBI:456216"/>
        <dbReference type="EC" id="2.7.4.16"/>
    </reaction>
</comment>
<keyword evidence="1" id="KW-0479">Metal-binding</keyword>
<feature type="binding site" evidence="1">
    <location>
        <position position="335"/>
    </location>
    <ligand>
        <name>substrate</name>
    </ligand>
</feature>
<feature type="binding site" evidence="1">
    <location>
        <position position="78"/>
    </location>
    <ligand>
        <name>Mg(2+)</name>
        <dbReference type="ChEBI" id="CHEBI:18420"/>
        <label>2</label>
    </ligand>
</feature>
<dbReference type="InterPro" id="IPR036921">
    <property type="entry name" value="PurM-like_N_sf"/>
</dbReference>
<dbReference type="GO" id="GO:0009030">
    <property type="term" value="F:thiamine-phosphate kinase activity"/>
    <property type="evidence" value="ECO:0007669"/>
    <property type="project" value="UniProtKB-UniRule"/>
</dbReference>
<dbReference type="Gene3D" id="3.30.1330.10">
    <property type="entry name" value="PurM-like, N-terminal domain"/>
    <property type="match status" value="1"/>
</dbReference>
<feature type="domain" description="PurM-like N-terminal" evidence="2">
    <location>
        <begin position="30"/>
        <end position="143"/>
    </location>
</feature>
<dbReference type="EC" id="2.7.4.16" evidence="1"/>
<evidence type="ECO:0000313" key="5">
    <source>
        <dbReference type="Proteomes" id="UP000250369"/>
    </source>
</evidence>
<dbReference type="InterPro" id="IPR010918">
    <property type="entry name" value="PurM-like_C_dom"/>
</dbReference>
<feature type="binding site" evidence="1">
    <location>
        <position position="126"/>
    </location>
    <ligand>
        <name>Mg(2+)</name>
        <dbReference type="ChEBI" id="CHEBI:18420"/>
        <label>1</label>
    </ligand>
</feature>
<comment type="caution">
    <text evidence="4">The sequence shown here is derived from an EMBL/GenBank/DDBJ whole genome shotgun (WGS) entry which is preliminary data.</text>
</comment>
<feature type="binding site" evidence="1">
    <location>
        <position position="49"/>
    </location>
    <ligand>
        <name>Mg(2+)</name>
        <dbReference type="ChEBI" id="CHEBI:18420"/>
        <label>1</label>
    </ligand>
</feature>
<dbReference type="SUPFAM" id="SSF56042">
    <property type="entry name" value="PurM C-terminal domain-like"/>
    <property type="match status" value="1"/>
</dbReference>
<dbReference type="GO" id="GO:0000287">
    <property type="term" value="F:magnesium ion binding"/>
    <property type="evidence" value="ECO:0007669"/>
    <property type="project" value="UniProtKB-UniRule"/>
</dbReference>
<comment type="function">
    <text evidence="1">Catalyzes the ATP-dependent phosphorylation of thiamine-monophosphate (TMP) to form thiamine-pyrophosphate (TPP), the active form of vitamin B1.</text>
</comment>
<feature type="binding site" evidence="1">
    <location>
        <position position="225"/>
    </location>
    <ligand>
        <name>Mg(2+)</name>
        <dbReference type="ChEBI" id="CHEBI:18420"/>
        <label>3</label>
    </ligand>
</feature>
<feature type="binding site" evidence="1">
    <location>
        <position position="108"/>
    </location>
    <ligand>
        <name>ATP</name>
        <dbReference type="ChEBI" id="CHEBI:30616"/>
    </ligand>
</feature>
<feature type="domain" description="PurM-like C-terminal" evidence="3">
    <location>
        <begin position="156"/>
        <end position="314"/>
    </location>
</feature>
<name>A0A329ML08_9BACL</name>
<dbReference type="InterPro" id="IPR006283">
    <property type="entry name" value="ThiL-like"/>
</dbReference>
<evidence type="ECO:0000259" key="3">
    <source>
        <dbReference type="Pfam" id="PF02769"/>
    </source>
</evidence>
<comment type="pathway">
    <text evidence="1">Cofactor biosynthesis; thiamine diphosphate biosynthesis; thiamine diphosphate from thiamine phosphate: step 1/1.</text>
</comment>
<feature type="binding site" evidence="1">
    <location>
        <position position="32"/>
    </location>
    <ligand>
        <name>Mg(2+)</name>
        <dbReference type="ChEBI" id="CHEBI:18420"/>
        <label>3</label>
    </ligand>
</feature>
<feature type="binding site" evidence="1">
    <location>
        <begin position="125"/>
        <end position="126"/>
    </location>
    <ligand>
        <name>ATP</name>
        <dbReference type="ChEBI" id="CHEBI:30616"/>
    </ligand>
</feature>
<dbReference type="GO" id="GO:0009228">
    <property type="term" value="P:thiamine biosynthetic process"/>
    <property type="evidence" value="ECO:0007669"/>
    <property type="project" value="UniProtKB-KW"/>
</dbReference>
<comment type="miscellaneous">
    <text evidence="1">Reaction mechanism of ThiL seems to utilize a direct, inline transfer of the gamma-phosphate of ATP to TMP rather than a phosphorylated enzyme intermediate.</text>
</comment>
<evidence type="ECO:0000256" key="1">
    <source>
        <dbReference type="HAMAP-Rule" id="MF_02128"/>
    </source>
</evidence>
<dbReference type="CDD" id="cd02194">
    <property type="entry name" value="ThiL"/>
    <property type="match status" value="1"/>
</dbReference>
<dbReference type="UniPathway" id="UPA00060">
    <property type="reaction ID" value="UER00142"/>
</dbReference>
<reference evidence="4 5" key="1">
    <citation type="journal article" date="2009" name="Int. J. Syst. Evol. Microbiol.">
        <title>Paenibacillus contaminans sp. nov., isolated from a contaminated laboratory plate.</title>
        <authorList>
            <person name="Chou J.H."/>
            <person name="Lee J.H."/>
            <person name="Lin M.C."/>
            <person name="Chang P.S."/>
            <person name="Arun A.B."/>
            <person name="Young C.C."/>
            <person name="Chen W.M."/>
        </authorList>
    </citation>
    <scope>NUCLEOTIDE SEQUENCE [LARGE SCALE GENOMIC DNA]</scope>
    <source>
        <strain evidence="4 5">CKOBP-6</strain>
    </source>
</reference>
<dbReference type="InterPro" id="IPR016188">
    <property type="entry name" value="PurM-like_N"/>
</dbReference>
<keyword evidence="1" id="KW-0784">Thiamine biosynthesis</keyword>
<dbReference type="NCBIfam" id="TIGR01379">
    <property type="entry name" value="thiL"/>
    <property type="match status" value="1"/>
</dbReference>
<dbReference type="InterPro" id="IPR036676">
    <property type="entry name" value="PurM-like_C_sf"/>
</dbReference>
<organism evidence="4 5">
    <name type="scientific">Paenibacillus contaminans</name>
    <dbReference type="NCBI Taxonomy" id="450362"/>
    <lineage>
        <taxon>Bacteria</taxon>
        <taxon>Bacillati</taxon>
        <taxon>Bacillota</taxon>
        <taxon>Bacilli</taxon>
        <taxon>Bacillales</taxon>
        <taxon>Paenibacillaceae</taxon>
        <taxon>Paenibacillus</taxon>
    </lineage>
</organism>
<feature type="binding site" evidence="1">
    <location>
        <position position="47"/>
    </location>
    <ligand>
        <name>Mg(2+)</name>
        <dbReference type="ChEBI" id="CHEBI:18420"/>
        <label>4</label>
    </ligand>
</feature>
<dbReference type="PANTHER" id="PTHR30270:SF0">
    <property type="entry name" value="THIAMINE-MONOPHOSPHATE KINASE"/>
    <property type="match status" value="1"/>
</dbReference>
<dbReference type="Pfam" id="PF02769">
    <property type="entry name" value="AIRS_C"/>
    <property type="match status" value="1"/>
</dbReference>
<dbReference type="SUPFAM" id="SSF55326">
    <property type="entry name" value="PurM N-terminal domain-like"/>
    <property type="match status" value="1"/>
</dbReference>
<feature type="binding site" evidence="1">
    <location>
        <position position="32"/>
    </location>
    <ligand>
        <name>Mg(2+)</name>
        <dbReference type="ChEBI" id="CHEBI:18420"/>
        <label>4</label>
    </ligand>
</feature>
<keyword evidence="5" id="KW-1185">Reference proteome</keyword>
<gene>
    <name evidence="1 4" type="primary">thiL</name>
    <name evidence="4" type="ORF">DQG23_17505</name>
</gene>
<protein>
    <recommendedName>
        <fullName evidence="1">Thiamine-monophosphate kinase</fullName>
        <shortName evidence="1">TMP kinase</shortName>
        <shortName evidence="1">Thiamine-phosphate kinase</shortName>
        <ecNumber evidence="1">2.7.4.16</ecNumber>
    </recommendedName>
</protein>
<feature type="binding site" evidence="1">
    <location>
        <position position="227"/>
    </location>
    <ligand>
        <name>ATP</name>
        <dbReference type="ChEBI" id="CHEBI:30616"/>
    </ligand>
</feature>